<dbReference type="EMBL" id="CAJVPV010054756">
    <property type="protein sequence ID" value="CAG8783600.1"/>
    <property type="molecule type" value="Genomic_DNA"/>
</dbReference>
<dbReference type="Proteomes" id="UP000789342">
    <property type="component" value="Unassembled WGS sequence"/>
</dbReference>
<accession>A0A9N9P4C6</accession>
<organism evidence="1 2">
    <name type="scientific">Acaulospora morrowiae</name>
    <dbReference type="NCBI Taxonomy" id="94023"/>
    <lineage>
        <taxon>Eukaryota</taxon>
        <taxon>Fungi</taxon>
        <taxon>Fungi incertae sedis</taxon>
        <taxon>Mucoromycota</taxon>
        <taxon>Glomeromycotina</taxon>
        <taxon>Glomeromycetes</taxon>
        <taxon>Diversisporales</taxon>
        <taxon>Acaulosporaceae</taxon>
        <taxon>Acaulospora</taxon>
    </lineage>
</organism>
<keyword evidence="2" id="KW-1185">Reference proteome</keyword>
<protein>
    <submittedName>
        <fullName evidence="1">12601_t:CDS:1</fullName>
    </submittedName>
</protein>
<dbReference type="AlphaFoldDB" id="A0A9N9P4C6"/>
<name>A0A9N9P4C6_9GLOM</name>
<evidence type="ECO:0000313" key="2">
    <source>
        <dbReference type="Proteomes" id="UP000789342"/>
    </source>
</evidence>
<evidence type="ECO:0000313" key="1">
    <source>
        <dbReference type="EMBL" id="CAG8783600.1"/>
    </source>
</evidence>
<proteinExistence type="predicted"/>
<gene>
    <name evidence="1" type="ORF">AMORRO_LOCUS17529</name>
</gene>
<reference evidence="1" key="1">
    <citation type="submission" date="2021-06" db="EMBL/GenBank/DDBJ databases">
        <authorList>
            <person name="Kallberg Y."/>
            <person name="Tangrot J."/>
            <person name="Rosling A."/>
        </authorList>
    </citation>
    <scope>NUCLEOTIDE SEQUENCE</scope>
    <source>
        <strain evidence="1">CL551</strain>
    </source>
</reference>
<feature type="non-terminal residue" evidence="1">
    <location>
        <position position="1"/>
    </location>
</feature>
<sequence>EYRMWNVVDLDYVGKEEWNYSIIFFYREKLLMEGIGAFS</sequence>
<comment type="caution">
    <text evidence="1">The sequence shown here is derived from an EMBL/GenBank/DDBJ whole genome shotgun (WGS) entry which is preliminary data.</text>
</comment>